<keyword evidence="2" id="KW-1185">Reference proteome</keyword>
<evidence type="ECO:0000313" key="1">
    <source>
        <dbReference type="EMBL" id="KAJ1167408.1"/>
    </source>
</evidence>
<proteinExistence type="predicted"/>
<accession>A0AAV7STR9</accession>
<dbReference type="AlphaFoldDB" id="A0AAV7STR9"/>
<name>A0AAV7STR9_PLEWA</name>
<dbReference type="EMBL" id="JANPWB010000008">
    <property type="protein sequence ID" value="KAJ1167408.1"/>
    <property type="molecule type" value="Genomic_DNA"/>
</dbReference>
<comment type="caution">
    <text evidence="1">The sequence shown here is derived from an EMBL/GenBank/DDBJ whole genome shotgun (WGS) entry which is preliminary data.</text>
</comment>
<protein>
    <submittedName>
        <fullName evidence="1">Uncharacterized protein</fullName>
    </submittedName>
</protein>
<reference evidence="1" key="1">
    <citation type="journal article" date="2022" name="bioRxiv">
        <title>Sequencing and chromosome-scale assembly of the giantPleurodeles waltlgenome.</title>
        <authorList>
            <person name="Brown T."/>
            <person name="Elewa A."/>
            <person name="Iarovenko S."/>
            <person name="Subramanian E."/>
            <person name="Araus A.J."/>
            <person name="Petzold A."/>
            <person name="Susuki M."/>
            <person name="Suzuki K.-i.T."/>
            <person name="Hayashi T."/>
            <person name="Toyoda A."/>
            <person name="Oliveira C."/>
            <person name="Osipova E."/>
            <person name="Leigh N.D."/>
            <person name="Simon A."/>
            <person name="Yun M.H."/>
        </authorList>
    </citation>
    <scope>NUCLEOTIDE SEQUENCE</scope>
    <source>
        <strain evidence="1">20211129_DDA</strain>
        <tissue evidence="1">Liver</tissue>
    </source>
</reference>
<organism evidence="1 2">
    <name type="scientific">Pleurodeles waltl</name>
    <name type="common">Iberian ribbed newt</name>
    <dbReference type="NCBI Taxonomy" id="8319"/>
    <lineage>
        <taxon>Eukaryota</taxon>
        <taxon>Metazoa</taxon>
        <taxon>Chordata</taxon>
        <taxon>Craniata</taxon>
        <taxon>Vertebrata</taxon>
        <taxon>Euteleostomi</taxon>
        <taxon>Amphibia</taxon>
        <taxon>Batrachia</taxon>
        <taxon>Caudata</taxon>
        <taxon>Salamandroidea</taxon>
        <taxon>Salamandridae</taxon>
        <taxon>Pleurodelinae</taxon>
        <taxon>Pleurodeles</taxon>
    </lineage>
</organism>
<sequence length="88" mass="9464">MCTGSPAAEEEGPLSLCSSLHLKTQICTCPTQPQEEARAWKCLHRFLLSCGTSHPSYHTQPAESYARGSISKSSELTNSARLASGNKP</sequence>
<gene>
    <name evidence="1" type="ORF">NDU88_007800</name>
</gene>
<evidence type="ECO:0000313" key="2">
    <source>
        <dbReference type="Proteomes" id="UP001066276"/>
    </source>
</evidence>
<dbReference type="Proteomes" id="UP001066276">
    <property type="component" value="Chromosome 4_2"/>
</dbReference>